<dbReference type="PROSITE" id="PS00028">
    <property type="entry name" value="ZINC_FINGER_C2H2_1"/>
    <property type="match status" value="1"/>
</dbReference>
<comment type="caution">
    <text evidence="12">The sequence shown here is derived from an EMBL/GenBank/DDBJ whole genome shotgun (WGS) entry which is preliminary data.</text>
</comment>
<name>A0AAV2ACP5_9ARAC</name>
<dbReference type="InterPro" id="IPR036236">
    <property type="entry name" value="Znf_C2H2_sf"/>
</dbReference>
<proteinExistence type="predicted"/>
<keyword evidence="6" id="KW-0805">Transcription regulation</keyword>
<dbReference type="Gene3D" id="3.30.160.60">
    <property type="entry name" value="Classic Zinc Finger"/>
    <property type="match status" value="1"/>
</dbReference>
<evidence type="ECO:0000256" key="10">
    <source>
        <dbReference type="SAM" id="MobiDB-lite"/>
    </source>
</evidence>
<dbReference type="GO" id="GO:0000785">
    <property type="term" value="C:chromatin"/>
    <property type="evidence" value="ECO:0007669"/>
    <property type="project" value="TreeGrafter"/>
</dbReference>
<dbReference type="GO" id="GO:0005667">
    <property type="term" value="C:transcription regulator complex"/>
    <property type="evidence" value="ECO:0007669"/>
    <property type="project" value="TreeGrafter"/>
</dbReference>
<dbReference type="InterPro" id="IPR013087">
    <property type="entry name" value="Znf_C2H2_type"/>
</dbReference>
<evidence type="ECO:0000256" key="4">
    <source>
        <dbReference type="ARBA" id="ARBA00022771"/>
    </source>
</evidence>
<evidence type="ECO:0000313" key="12">
    <source>
        <dbReference type="EMBL" id="CAL1281761.1"/>
    </source>
</evidence>
<organism evidence="12 13">
    <name type="scientific">Larinioides sclopetarius</name>
    <dbReference type="NCBI Taxonomy" id="280406"/>
    <lineage>
        <taxon>Eukaryota</taxon>
        <taxon>Metazoa</taxon>
        <taxon>Ecdysozoa</taxon>
        <taxon>Arthropoda</taxon>
        <taxon>Chelicerata</taxon>
        <taxon>Arachnida</taxon>
        <taxon>Araneae</taxon>
        <taxon>Araneomorphae</taxon>
        <taxon>Entelegynae</taxon>
        <taxon>Araneoidea</taxon>
        <taxon>Araneidae</taxon>
        <taxon>Larinioides</taxon>
    </lineage>
</organism>
<reference evidence="12 13" key="1">
    <citation type="submission" date="2024-04" db="EMBL/GenBank/DDBJ databases">
        <authorList>
            <person name="Rising A."/>
            <person name="Reimegard J."/>
            <person name="Sonavane S."/>
            <person name="Akerstrom W."/>
            <person name="Nylinder S."/>
            <person name="Hedman E."/>
            <person name="Kallberg Y."/>
        </authorList>
    </citation>
    <scope>NUCLEOTIDE SEQUENCE [LARGE SCALE GENOMIC DNA]</scope>
</reference>
<feature type="compositionally biased region" description="Polar residues" evidence="10">
    <location>
        <begin position="23"/>
        <end position="35"/>
    </location>
</feature>
<dbReference type="Pfam" id="PF00096">
    <property type="entry name" value="zf-C2H2"/>
    <property type="match status" value="1"/>
</dbReference>
<evidence type="ECO:0000259" key="11">
    <source>
        <dbReference type="PROSITE" id="PS50157"/>
    </source>
</evidence>
<evidence type="ECO:0000313" key="13">
    <source>
        <dbReference type="Proteomes" id="UP001497382"/>
    </source>
</evidence>
<keyword evidence="4 9" id="KW-0863">Zinc-finger</keyword>
<gene>
    <name evidence="12" type="ORF">LARSCL_LOCUS11760</name>
</gene>
<feature type="region of interest" description="Disordered" evidence="10">
    <location>
        <begin position="16"/>
        <end position="35"/>
    </location>
</feature>
<keyword evidence="8" id="KW-0539">Nucleus</keyword>
<dbReference type="GO" id="GO:0000981">
    <property type="term" value="F:DNA-binding transcription factor activity, RNA polymerase II-specific"/>
    <property type="evidence" value="ECO:0007669"/>
    <property type="project" value="TreeGrafter"/>
</dbReference>
<evidence type="ECO:0000256" key="9">
    <source>
        <dbReference type="PROSITE-ProRule" id="PRU00042"/>
    </source>
</evidence>
<feature type="domain" description="C2H2-type" evidence="11">
    <location>
        <begin position="10"/>
        <end position="35"/>
    </location>
</feature>
<comment type="subcellular location">
    <subcellularLocation>
        <location evidence="1">Nucleus</location>
    </subcellularLocation>
</comment>
<evidence type="ECO:0000256" key="7">
    <source>
        <dbReference type="ARBA" id="ARBA00023163"/>
    </source>
</evidence>
<sequence>MSVHTGEKPFKCESCGKGFANRGNLNAHSKTHANT</sequence>
<dbReference type="SUPFAM" id="SSF57667">
    <property type="entry name" value="beta-beta-alpha zinc fingers"/>
    <property type="match status" value="1"/>
</dbReference>
<dbReference type="GO" id="GO:0031519">
    <property type="term" value="C:PcG protein complex"/>
    <property type="evidence" value="ECO:0007669"/>
    <property type="project" value="TreeGrafter"/>
</dbReference>
<dbReference type="AlphaFoldDB" id="A0AAV2ACP5"/>
<dbReference type="GO" id="GO:0008270">
    <property type="term" value="F:zinc ion binding"/>
    <property type="evidence" value="ECO:0007669"/>
    <property type="project" value="UniProtKB-KW"/>
</dbReference>
<dbReference type="PROSITE" id="PS50157">
    <property type="entry name" value="ZINC_FINGER_C2H2_2"/>
    <property type="match status" value="1"/>
</dbReference>
<dbReference type="GO" id="GO:0000978">
    <property type="term" value="F:RNA polymerase II cis-regulatory region sequence-specific DNA binding"/>
    <property type="evidence" value="ECO:0007669"/>
    <property type="project" value="TreeGrafter"/>
</dbReference>
<dbReference type="SMART" id="SM00355">
    <property type="entry name" value="ZnF_C2H2"/>
    <property type="match status" value="1"/>
</dbReference>
<protein>
    <recommendedName>
        <fullName evidence="11">C2H2-type domain-containing protein</fullName>
    </recommendedName>
</protein>
<dbReference type="EMBL" id="CAXIEN010000149">
    <property type="protein sequence ID" value="CAL1281761.1"/>
    <property type="molecule type" value="Genomic_DNA"/>
</dbReference>
<keyword evidence="7" id="KW-0804">Transcription</keyword>
<evidence type="ECO:0000256" key="2">
    <source>
        <dbReference type="ARBA" id="ARBA00022723"/>
    </source>
</evidence>
<accession>A0AAV2ACP5</accession>
<dbReference type="Proteomes" id="UP001497382">
    <property type="component" value="Unassembled WGS sequence"/>
</dbReference>
<dbReference type="PANTHER" id="PTHR14003">
    <property type="entry name" value="TRANSCRIPTIONAL REPRESSOR PROTEIN YY"/>
    <property type="match status" value="1"/>
</dbReference>
<evidence type="ECO:0000256" key="1">
    <source>
        <dbReference type="ARBA" id="ARBA00004123"/>
    </source>
</evidence>
<keyword evidence="2" id="KW-0479">Metal-binding</keyword>
<keyword evidence="13" id="KW-1185">Reference proteome</keyword>
<evidence type="ECO:0000256" key="3">
    <source>
        <dbReference type="ARBA" id="ARBA00022737"/>
    </source>
</evidence>
<dbReference type="FunFam" id="3.30.160.60:FF:001289">
    <property type="entry name" value="Zinc finger protein 574"/>
    <property type="match status" value="1"/>
</dbReference>
<evidence type="ECO:0000256" key="8">
    <source>
        <dbReference type="ARBA" id="ARBA00023242"/>
    </source>
</evidence>
<keyword evidence="3" id="KW-0677">Repeat</keyword>
<dbReference type="PANTHER" id="PTHR14003:SF19">
    <property type="entry name" value="YY2 TRANSCRIPTION FACTOR"/>
    <property type="match status" value="1"/>
</dbReference>
<evidence type="ECO:0000256" key="5">
    <source>
        <dbReference type="ARBA" id="ARBA00022833"/>
    </source>
</evidence>
<keyword evidence="5" id="KW-0862">Zinc</keyword>
<evidence type="ECO:0000256" key="6">
    <source>
        <dbReference type="ARBA" id="ARBA00023015"/>
    </source>
</evidence>